<protein>
    <submittedName>
        <fullName evidence="2">Uncharacterized protein</fullName>
    </submittedName>
</protein>
<name>A0A6C0AXC4_9ZZZZ</name>
<evidence type="ECO:0000313" key="2">
    <source>
        <dbReference type="EMBL" id="QHS84412.1"/>
    </source>
</evidence>
<proteinExistence type="predicted"/>
<feature type="region of interest" description="Disordered" evidence="1">
    <location>
        <begin position="86"/>
        <end position="128"/>
    </location>
</feature>
<reference evidence="2" key="1">
    <citation type="journal article" date="2020" name="Nature">
        <title>Giant virus diversity and host interactions through global metagenomics.</title>
        <authorList>
            <person name="Schulz F."/>
            <person name="Roux S."/>
            <person name="Paez-Espino D."/>
            <person name="Jungbluth S."/>
            <person name="Walsh D.A."/>
            <person name="Denef V.J."/>
            <person name="McMahon K.D."/>
            <person name="Konstantinidis K.T."/>
            <person name="Eloe-Fadrosh E.A."/>
            <person name="Kyrpides N.C."/>
            <person name="Woyke T."/>
        </authorList>
    </citation>
    <scope>NUCLEOTIDE SEQUENCE</scope>
    <source>
        <strain evidence="2">GVMAG-S-ERX556022-25</strain>
    </source>
</reference>
<dbReference type="AlphaFoldDB" id="A0A6C0AXC4"/>
<accession>A0A6C0AXC4</accession>
<sequence>MYLIGDVNNPSDGKVSGADVVYIASNLIGLSNEFPLGNNNYYVNHIYSISNENINFVTLLSYYIAKITKYVTFFNSFDFLKLIPESEHEMEPEPESEPEAQAEGEPEPEPEPEPESEPKPEPEPEPEP</sequence>
<evidence type="ECO:0000256" key="1">
    <source>
        <dbReference type="SAM" id="MobiDB-lite"/>
    </source>
</evidence>
<organism evidence="2">
    <name type="scientific">viral metagenome</name>
    <dbReference type="NCBI Taxonomy" id="1070528"/>
    <lineage>
        <taxon>unclassified sequences</taxon>
        <taxon>metagenomes</taxon>
        <taxon>organismal metagenomes</taxon>
    </lineage>
</organism>
<dbReference type="EMBL" id="MN738808">
    <property type="protein sequence ID" value="QHS84412.1"/>
    <property type="molecule type" value="Genomic_DNA"/>
</dbReference>
<feature type="compositionally biased region" description="Acidic residues" evidence="1">
    <location>
        <begin position="92"/>
        <end position="115"/>
    </location>
</feature>